<sequence length="137" mass="16124">MRVNPSPGFQFLPLSCPHRSSVPYSPFAKYDRYLIQMAAPKIPHRYLYTFKPLTTPRSFRLLRFRDFLHSELCELETFEIDNCPPFSTLSYTWGAPLNTAKSEEHYKAESSKEQRHDIKDYTKRDSTQELLLCQEIA</sequence>
<gene>
    <name evidence="1" type="ORF">G7Y89_g13695</name>
</gene>
<reference evidence="1 2" key="1">
    <citation type="submission" date="2020-03" db="EMBL/GenBank/DDBJ databases">
        <title>Draft Genome Sequence of Cudoniella acicularis.</title>
        <authorList>
            <person name="Buettner E."/>
            <person name="Kellner H."/>
        </authorList>
    </citation>
    <scope>NUCLEOTIDE SEQUENCE [LARGE SCALE GENOMIC DNA]</scope>
    <source>
        <strain evidence="1 2">DSM 108380</strain>
    </source>
</reference>
<dbReference type="OrthoDB" id="5386682at2759"/>
<comment type="caution">
    <text evidence="1">The sequence shown here is derived from an EMBL/GenBank/DDBJ whole genome shotgun (WGS) entry which is preliminary data.</text>
</comment>
<evidence type="ECO:0000313" key="1">
    <source>
        <dbReference type="EMBL" id="KAF4624476.1"/>
    </source>
</evidence>
<accession>A0A8H4VVS8</accession>
<evidence type="ECO:0000313" key="2">
    <source>
        <dbReference type="Proteomes" id="UP000566819"/>
    </source>
</evidence>
<dbReference type="AlphaFoldDB" id="A0A8H4VVS8"/>
<dbReference type="EMBL" id="JAAMPI010001647">
    <property type="protein sequence ID" value="KAF4624476.1"/>
    <property type="molecule type" value="Genomic_DNA"/>
</dbReference>
<dbReference type="Proteomes" id="UP000566819">
    <property type="component" value="Unassembled WGS sequence"/>
</dbReference>
<name>A0A8H4VVS8_9HELO</name>
<keyword evidence="2" id="KW-1185">Reference proteome</keyword>
<protein>
    <submittedName>
        <fullName evidence="1">Uncharacterized protein</fullName>
    </submittedName>
</protein>
<proteinExistence type="predicted"/>
<organism evidence="1 2">
    <name type="scientific">Cudoniella acicularis</name>
    <dbReference type="NCBI Taxonomy" id="354080"/>
    <lineage>
        <taxon>Eukaryota</taxon>
        <taxon>Fungi</taxon>
        <taxon>Dikarya</taxon>
        <taxon>Ascomycota</taxon>
        <taxon>Pezizomycotina</taxon>
        <taxon>Leotiomycetes</taxon>
        <taxon>Helotiales</taxon>
        <taxon>Tricladiaceae</taxon>
        <taxon>Cudoniella</taxon>
    </lineage>
</organism>